<dbReference type="Gene3D" id="3.40.50.150">
    <property type="entry name" value="Vaccinia Virus protein VP39"/>
    <property type="match status" value="1"/>
</dbReference>
<dbReference type="OrthoDB" id="229990at2"/>
<dbReference type="SUPFAM" id="SSF54637">
    <property type="entry name" value="Thioesterase/thiol ester dehydrase-isomerase"/>
    <property type="match status" value="1"/>
</dbReference>
<evidence type="ECO:0000259" key="5">
    <source>
        <dbReference type="Pfam" id="PF09500"/>
    </source>
</evidence>
<feature type="compositionally biased region" description="Polar residues" evidence="4">
    <location>
        <begin position="499"/>
        <end position="509"/>
    </location>
</feature>
<evidence type="ECO:0000313" key="7">
    <source>
        <dbReference type="Proteomes" id="UP000315750"/>
    </source>
</evidence>
<keyword evidence="3 6" id="KW-0808">Transferase</keyword>
<dbReference type="PANTHER" id="PTHR43619:SF2">
    <property type="entry name" value="S-ADENOSYL-L-METHIONINE-DEPENDENT METHYLTRANSFERASES SUPERFAMILY PROTEIN"/>
    <property type="match status" value="1"/>
</dbReference>
<organism evidence="6 7">
    <name type="scientific">Aeoliella mucimassa</name>
    <dbReference type="NCBI Taxonomy" id="2527972"/>
    <lineage>
        <taxon>Bacteria</taxon>
        <taxon>Pseudomonadati</taxon>
        <taxon>Planctomycetota</taxon>
        <taxon>Planctomycetia</taxon>
        <taxon>Pirellulales</taxon>
        <taxon>Lacipirellulaceae</taxon>
        <taxon>Aeoliella</taxon>
    </lineage>
</organism>
<comment type="similarity">
    <text evidence="1">Belongs to the UPF0677 family.</text>
</comment>
<gene>
    <name evidence="6" type="ORF">Pan181_41630</name>
</gene>
<reference evidence="6 7" key="1">
    <citation type="submission" date="2019-02" db="EMBL/GenBank/DDBJ databases">
        <title>Deep-cultivation of Planctomycetes and their phenomic and genomic characterization uncovers novel biology.</title>
        <authorList>
            <person name="Wiegand S."/>
            <person name="Jogler M."/>
            <person name="Boedeker C."/>
            <person name="Pinto D."/>
            <person name="Vollmers J."/>
            <person name="Rivas-Marin E."/>
            <person name="Kohn T."/>
            <person name="Peeters S.H."/>
            <person name="Heuer A."/>
            <person name="Rast P."/>
            <person name="Oberbeckmann S."/>
            <person name="Bunk B."/>
            <person name="Jeske O."/>
            <person name="Meyerdierks A."/>
            <person name="Storesund J.E."/>
            <person name="Kallscheuer N."/>
            <person name="Luecker S."/>
            <person name="Lage O.M."/>
            <person name="Pohl T."/>
            <person name="Merkel B.J."/>
            <person name="Hornburger P."/>
            <person name="Mueller R.-W."/>
            <person name="Bruemmer F."/>
            <person name="Labrenz M."/>
            <person name="Spormann A.M."/>
            <person name="Op den Camp H."/>
            <person name="Overmann J."/>
            <person name="Amann R."/>
            <person name="Jetten M.S.M."/>
            <person name="Mascher T."/>
            <person name="Medema M.H."/>
            <person name="Devos D.P."/>
            <person name="Kaster A.-K."/>
            <person name="Ovreas L."/>
            <person name="Rohde M."/>
            <person name="Galperin M.Y."/>
            <person name="Jogler C."/>
        </authorList>
    </citation>
    <scope>NUCLEOTIDE SEQUENCE [LARGE SCALE GENOMIC DNA]</scope>
    <source>
        <strain evidence="6 7">Pan181</strain>
    </source>
</reference>
<dbReference type="SUPFAM" id="SSF53335">
    <property type="entry name" value="S-adenosyl-L-methionine-dependent methyltransferases"/>
    <property type="match status" value="1"/>
</dbReference>
<evidence type="ECO:0000256" key="4">
    <source>
        <dbReference type="SAM" id="MobiDB-lite"/>
    </source>
</evidence>
<dbReference type="InterPro" id="IPR012660">
    <property type="entry name" value="YiiD_C"/>
</dbReference>
<evidence type="ECO:0000256" key="2">
    <source>
        <dbReference type="ARBA" id="ARBA00022603"/>
    </source>
</evidence>
<dbReference type="Proteomes" id="UP000315750">
    <property type="component" value="Chromosome"/>
</dbReference>
<dbReference type="PANTHER" id="PTHR43619">
    <property type="entry name" value="S-ADENOSYL-L-METHIONINE-DEPENDENT METHYLTRANSFERASE YKTD-RELATED"/>
    <property type="match status" value="1"/>
</dbReference>
<dbReference type="InterPro" id="IPR007213">
    <property type="entry name" value="Ppm1/Ppm2/Tcmp"/>
</dbReference>
<dbReference type="Pfam" id="PF09500">
    <property type="entry name" value="YiiD_C"/>
    <property type="match status" value="1"/>
</dbReference>
<accession>A0A518AT70</accession>
<dbReference type="GO" id="GO:0032259">
    <property type="term" value="P:methylation"/>
    <property type="evidence" value="ECO:0007669"/>
    <property type="project" value="UniProtKB-KW"/>
</dbReference>
<dbReference type="NCBIfam" id="TIGR00027">
    <property type="entry name" value="mthyl_TIGR00027"/>
    <property type="match status" value="1"/>
</dbReference>
<protein>
    <submittedName>
        <fullName evidence="6">Leucine carboxyl methyltransferase</fullName>
    </submittedName>
</protein>
<evidence type="ECO:0000256" key="1">
    <source>
        <dbReference type="ARBA" id="ARBA00008138"/>
    </source>
</evidence>
<evidence type="ECO:0000313" key="6">
    <source>
        <dbReference type="EMBL" id="QDU57939.1"/>
    </source>
</evidence>
<dbReference type="InterPro" id="IPR029069">
    <property type="entry name" value="HotDog_dom_sf"/>
</dbReference>
<dbReference type="AlphaFoldDB" id="A0A518AT70"/>
<keyword evidence="7" id="KW-1185">Reference proteome</keyword>
<dbReference type="InterPro" id="IPR011610">
    <property type="entry name" value="SAM_mthyl_Trfase_ML2640-like"/>
</dbReference>
<name>A0A518AT70_9BACT</name>
<dbReference type="InterPro" id="IPR029063">
    <property type="entry name" value="SAM-dependent_MTases_sf"/>
</dbReference>
<feature type="region of interest" description="Disordered" evidence="4">
    <location>
        <begin position="481"/>
        <end position="509"/>
    </location>
</feature>
<dbReference type="KEGG" id="amuc:Pan181_41630"/>
<keyword evidence="2 6" id="KW-0489">Methyltransferase</keyword>
<dbReference type="Gene3D" id="3.10.129.10">
    <property type="entry name" value="Hotdog Thioesterase"/>
    <property type="match status" value="1"/>
</dbReference>
<evidence type="ECO:0000256" key="3">
    <source>
        <dbReference type="ARBA" id="ARBA00022679"/>
    </source>
</evidence>
<dbReference type="EMBL" id="CP036278">
    <property type="protein sequence ID" value="QDU57939.1"/>
    <property type="molecule type" value="Genomic_DNA"/>
</dbReference>
<dbReference type="GO" id="GO:0008168">
    <property type="term" value="F:methyltransferase activity"/>
    <property type="evidence" value="ECO:0007669"/>
    <property type="project" value="UniProtKB-KW"/>
</dbReference>
<sequence length="509" mass="56662">MMKSLDDGSRAASALFEIDWSEDFACRTNPPMFTAFLREQVPVLEYVDWKITAVRPGEVETVLPLNPNSTNQHFTHQAALIVLSADYSGGAALASLFLGWPVIGVHPVDSQKSVSMWLLKAEMKYVRPSTGDLTVKASVDSDRHERIQKRFLQGKPVIETITMQFMNGDELIAEGTCTYFARQSTALQTNGINNGKINSLYALKLTSSAEMIAGVRAQENGTLFSDPYAETMAGQHGVAVASRFCQRTPQLGPMVAARTRHLDELMHRFMQSGGRHIVNIGVGWDMRLFRLNPPEGTTFYELDFPSTLDERTVRLEKNNFKIPKGIARVPLPIDLRCMTLPDVLDGVVPKDEPILFVWEGMSMYFEEPDTLRILGEIKSMLTHSDSMLWFDLVDREPVVNPAAFPESIQNFMHGMQILGEPFVFGSDAPQELLEKAGLRCLDVVTSDVYFPETTDPLFSIYQFCTAAGAATETHHVPKAFRRPDLPHKVPTVPRGQVVVDNSQSSASTS</sequence>
<dbReference type="Pfam" id="PF04072">
    <property type="entry name" value="LCM"/>
    <property type="match status" value="1"/>
</dbReference>
<proteinExistence type="inferred from homology"/>
<feature type="domain" description="Thioesterase putative" evidence="5">
    <location>
        <begin position="35"/>
        <end position="181"/>
    </location>
</feature>